<organism evidence="1 2">
    <name type="scientific">Rathayibacter rubneri</name>
    <dbReference type="NCBI Taxonomy" id="2950106"/>
    <lineage>
        <taxon>Bacteria</taxon>
        <taxon>Bacillati</taxon>
        <taxon>Actinomycetota</taxon>
        <taxon>Actinomycetes</taxon>
        <taxon>Micrococcales</taxon>
        <taxon>Microbacteriaceae</taxon>
        <taxon>Rathayibacter</taxon>
    </lineage>
</organism>
<dbReference type="RefSeq" id="WP_251946246.1">
    <property type="nucleotide sequence ID" value="NZ_JAMRYM010000056.1"/>
</dbReference>
<dbReference type="Pfam" id="PF04199">
    <property type="entry name" value="Cyclase"/>
    <property type="match status" value="1"/>
</dbReference>
<keyword evidence="2" id="KW-1185">Reference proteome</keyword>
<dbReference type="InterPro" id="IPR007325">
    <property type="entry name" value="KFase/CYL"/>
</dbReference>
<dbReference type="SUPFAM" id="SSF102198">
    <property type="entry name" value="Putative cyclase"/>
    <property type="match status" value="1"/>
</dbReference>
<dbReference type="EMBL" id="JAMRYM010000056">
    <property type="protein sequence ID" value="MCM6763248.1"/>
    <property type="molecule type" value="Genomic_DNA"/>
</dbReference>
<evidence type="ECO:0000313" key="1">
    <source>
        <dbReference type="EMBL" id="MCM6763248.1"/>
    </source>
</evidence>
<proteinExistence type="predicted"/>
<dbReference type="GO" id="GO:0004061">
    <property type="term" value="F:arylformamidase activity"/>
    <property type="evidence" value="ECO:0007669"/>
    <property type="project" value="InterPro"/>
</dbReference>
<dbReference type="GO" id="GO:0019441">
    <property type="term" value="P:L-tryptophan catabolic process to kynurenine"/>
    <property type="evidence" value="ECO:0007669"/>
    <property type="project" value="InterPro"/>
</dbReference>
<gene>
    <name evidence="1" type="ORF">NB037_12550</name>
</gene>
<dbReference type="PANTHER" id="PTHR31118:SF32">
    <property type="entry name" value="KYNURENINE FORMAMIDASE"/>
    <property type="match status" value="1"/>
</dbReference>
<sequence>MTSSARRFVDLSHTVSDGLVTYPGLPAPRIRPHLTREASRASYAPGTEFALDVIEMIGNTGTYLDSPFHRYEGGTDLAGLDLATLVDLPAVVVTARGDRAIGPEAFDGLDVRGAAVLLSTGWDALFGAPGYATDAPFLTEEGARVLVAGGAVLVGIDSLNIDDAQGIGTRPAHSLLLGAGVHVVEHLTGLSELPASGARFTAVPPKVSGFGTFPVRAFAVVDAP</sequence>
<dbReference type="Gene3D" id="3.50.30.50">
    <property type="entry name" value="Putative cyclase"/>
    <property type="match status" value="1"/>
</dbReference>
<dbReference type="AlphaFoldDB" id="A0A9X2E0N3"/>
<dbReference type="PANTHER" id="PTHR31118">
    <property type="entry name" value="CYCLASE-LIKE PROTEIN 2"/>
    <property type="match status" value="1"/>
</dbReference>
<evidence type="ECO:0000313" key="2">
    <source>
        <dbReference type="Proteomes" id="UP001155240"/>
    </source>
</evidence>
<protein>
    <submittedName>
        <fullName evidence="1">Cyclase family protein</fullName>
    </submittedName>
</protein>
<dbReference type="InterPro" id="IPR037175">
    <property type="entry name" value="KFase_sf"/>
</dbReference>
<comment type="caution">
    <text evidence="1">The sequence shown here is derived from an EMBL/GenBank/DDBJ whole genome shotgun (WGS) entry which is preliminary data.</text>
</comment>
<reference evidence="1" key="1">
    <citation type="submission" date="2022-06" db="EMBL/GenBank/DDBJ databases">
        <title>Whole genome shotgun sequencing (WGS) of Rathayibacter sp. ZW T2_19, isolated from stored onions (Allium cepa).</title>
        <authorList>
            <person name="Stoll D.A."/>
            <person name="Huch M."/>
        </authorList>
    </citation>
    <scope>NUCLEOTIDE SEQUENCE</scope>
    <source>
        <strain evidence="1">ZW T2_19</strain>
    </source>
</reference>
<accession>A0A9X2E0N3</accession>
<name>A0A9X2E0N3_9MICO</name>
<dbReference type="Proteomes" id="UP001155240">
    <property type="component" value="Unassembled WGS sequence"/>
</dbReference>